<name>A0AAQ3PX05_PASNO</name>
<evidence type="ECO:0000313" key="2">
    <source>
        <dbReference type="EMBL" id="WVZ57144.1"/>
    </source>
</evidence>
<proteinExistence type="predicted"/>
<sequence length="74" mass="7983">MAHSPSPARRLTSIPLLPHRGRPCAGFPPTPPSSPMLNGRPPAQASAVLLNSDRDCIFLGVWDKSFDVVRESCC</sequence>
<keyword evidence="3" id="KW-1185">Reference proteome</keyword>
<dbReference type="EMBL" id="CP144746">
    <property type="protein sequence ID" value="WVZ57144.1"/>
    <property type="molecule type" value="Genomic_DNA"/>
</dbReference>
<gene>
    <name evidence="2" type="ORF">U9M48_007568</name>
</gene>
<evidence type="ECO:0000256" key="1">
    <source>
        <dbReference type="SAM" id="MobiDB-lite"/>
    </source>
</evidence>
<feature type="non-terminal residue" evidence="2">
    <location>
        <position position="1"/>
    </location>
</feature>
<organism evidence="2 3">
    <name type="scientific">Paspalum notatum var. saurae</name>
    <dbReference type="NCBI Taxonomy" id="547442"/>
    <lineage>
        <taxon>Eukaryota</taxon>
        <taxon>Viridiplantae</taxon>
        <taxon>Streptophyta</taxon>
        <taxon>Embryophyta</taxon>
        <taxon>Tracheophyta</taxon>
        <taxon>Spermatophyta</taxon>
        <taxon>Magnoliopsida</taxon>
        <taxon>Liliopsida</taxon>
        <taxon>Poales</taxon>
        <taxon>Poaceae</taxon>
        <taxon>PACMAD clade</taxon>
        <taxon>Panicoideae</taxon>
        <taxon>Andropogonodae</taxon>
        <taxon>Paspaleae</taxon>
        <taxon>Paspalinae</taxon>
        <taxon>Paspalum</taxon>
    </lineage>
</organism>
<reference evidence="2 3" key="1">
    <citation type="submission" date="2024-02" db="EMBL/GenBank/DDBJ databases">
        <title>High-quality chromosome-scale genome assembly of Pensacola bahiagrass (Paspalum notatum Flugge var. saurae).</title>
        <authorList>
            <person name="Vega J.M."/>
            <person name="Podio M."/>
            <person name="Orjuela J."/>
            <person name="Siena L.A."/>
            <person name="Pessino S.C."/>
            <person name="Combes M.C."/>
            <person name="Mariac C."/>
            <person name="Albertini E."/>
            <person name="Pupilli F."/>
            <person name="Ortiz J.P.A."/>
            <person name="Leblanc O."/>
        </authorList>
    </citation>
    <scope>NUCLEOTIDE SEQUENCE [LARGE SCALE GENOMIC DNA]</scope>
    <source>
        <strain evidence="2">R1</strain>
        <tissue evidence="2">Leaf</tissue>
    </source>
</reference>
<accession>A0AAQ3PX05</accession>
<feature type="region of interest" description="Disordered" evidence="1">
    <location>
        <begin position="1"/>
        <end position="41"/>
    </location>
</feature>
<evidence type="ECO:0000313" key="3">
    <source>
        <dbReference type="Proteomes" id="UP001341281"/>
    </source>
</evidence>
<dbReference type="AlphaFoldDB" id="A0AAQ3PX05"/>
<protein>
    <submittedName>
        <fullName evidence="2">Uncharacterized protein</fullName>
    </submittedName>
</protein>
<dbReference type="Proteomes" id="UP001341281">
    <property type="component" value="Chromosome 02"/>
</dbReference>